<feature type="region of interest" description="Disordered" evidence="1">
    <location>
        <begin position="200"/>
        <end position="222"/>
    </location>
</feature>
<feature type="compositionally biased region" description="Low complexity" evidence="1">
    <location>
        <begin position="205"/>
        <end position="222"/>
    </location>
</feature>
<dbReference type="EMBL" id="JASNQZ010000010">
    <property type="protein sequence ID" value="KAL0952609.1"/>
    <property type="molecule type" value="Genomic_DNA"/>
</dbReference>
<protein>
    <recommendedName>
        <fullName evidence="4">F-box domain-containing protein</fullName>
    </recommendedName>
</protein>
<accession>A0ABR3JAB0</accession>
<name>A0ABR3JAB0_9AGAR</name>
<evidence type="ECO:0008006" key="4">
    <source>
        <dbReference type="Google" id="ProtNLM"/>
    </source>
</evidence>
<sequence length="555" mass="61483">MPSTLDTIPCDVLELIAYFTTSPFESLIPIRQLLLTSTTVHRHLCLDNCPSLYASIYHDQFDLDAPRRRLGSTSLTDSALAAELLQRHHVLLRIRRKDWTSLGLEQDMWTAYFMILENDSLNAAHLERAGFSEFLLGLARAQFRVGTPCEALSPVNDTVRSLVLWSYCLTVPRRNITSLRGEVADELLTLVRPYAVSAPKASSINPHPLSSHLSTSSSNQRTPSSLIHVASAKSFDHDARRVIRYYSRSWTVKCPDIASAAIILTFALKELTPLAVPPHLPLDRATAIANGRTGPTMEDFRLLASRRTPLLIDNSAGDLGPPAVQGCLKASPSVANDLDFNRMILASPDGIYKSTRSYNPGTLSGTWEGTFWNAPVIPSTDIAAGGFMACQAFECQISEYLCFSPNIPLPTVGPQRASASVGWDYKPSQLIQSKDGFNWGSNTFRYEKLDRAPRSPEDAKRDTRQALDVIIAGETPSEQEDAWGAYRFAGKVRLDDGFIALRREPKYSEDEAMGSWLFEGYVHYGAAFIGKWRMLGSSADHCSVEGIFSLRKRST</sequence>
<reference evidence="3" key="1">
    <citation type="submission" date="2024-06" db="EMBL/GenBank/DDBJ databases">
        <title>Multi-omics analyses provide insights into the biosynthesis of the anticancer antibiotic pleurotin in Hohenbuehelia grisea.</title>
        <authorList>
            <person name="Weaver J.A."/>
            <person name="Alberti F."/>
        </authorList>
    </citation>
    <scope>NUCLEOTIDE SEQUENCE [LARGE SCALE GENOMIC DNA]</scope>
    <source>
        <strain evidence="3">T-177</strain>
    </source>
</reference>
<evidence type="ECO:0000256" key="1">
    <source>
        <dbReference type="SAM" id="MobiDB-lite"/>
    </source>
</evidence>
<gene>
    <name evidence="2" type="ORF">HGRIS_006864</name>
</gene>
<dbReference type="Proteomes" id="UP001556367">
    <property type="component" value="Unassembled WGS sequence"/>
</dbReference>
<evidence type="ECO:0000313" key="3">
    <source>
        <dbReference type="Proteomes" id="UP001556367"/>
    </source>
</evidence>
<organism evidence="2 3">
    <name type="scientific">Hohenbuehelia grisea</name>
    <dbReference type="NCBI Taxonomy" id="104357"/>
    <lineage>
        <taxon>Eukaryota</taxon>
        <taxon>Fungi</taxon>
        <taxon>Dikarya</taxon>
        <taxon>Basidiomycota</taxon>
        <taxon>Agaricomycotina</taxon>
        <taxon>Agaricomycetes</taxon>
        <taxon>Agaricomycetidae</taxon>
        <taxon>Agaricales</taxon>
        <taxon>Pleurotineae</taxon>
        <taxon>Pleurotaceae</taxon>
        <taxon>Hohenbuehelia</taxon>
    </lineage>
</organism>
<proteinExistence type="predicted"/>
<keyword evidence="3" id="KW-1185">Reference proteome</keyword>
<evidence type="ECO:0000313" key="2">
    <source>
        <dbReference type="EMBL" id="KAL0952609.1"/>
    </source>
</evidence>
<comment type="caution">
    <text evidence="2">The sequence shown here is derived from an EMBL/GenBank/DDBJ whole genome shotgun (WGS) entry which is preliminary data.</text>
</comment>